<comment type="subcellular location">
    <subcellularLocation>
        <location evidence="1">Membrane</location>
        <topology evidence="1">Multi-pass membrane protein</topology>
    </subcellularLocation>
</comment>
<reference evidence="8 9" key="1">
    <citation type="submission" date="2017-01" db="EMBL/GenBank/DDBJ databases">
        <title>Pseudomonas psychrotolerans genome sequencing and assembly.</title>
        <authorList>
            <person name="Vyas B."/>
            <person name="Mayilraj S."/>
        </authorList>
    </citation>
    <scope>NUCLEOTIDE SEQUENCE [LARGE SCALE GENOMIC DNA]</scope>
    <source>
        <strain evidence="8 9">SDS18</strain>
    </source>
</reference>
<evidence type="ECO:0000256" key="6">
    <source>
        <dbReference type="SAM" id="Phobius"/>
    </source>
</evidence>
<feature type="domain" description="EamA" evidence="7">
    <location>
        <begin position="168"/>
        <end position="303"/>
    </location>
</feature>
<evidence type="ECO:0000256" key="4">
    <source>
        <dbReference type="ARBA" id="ARBA00022989"/>
    </source>
</evidence>
<feature type="transmembrane region" description="Helical" evidence="6">
    <location>
        <begin position="165"/>
        <end position="185"/>
    </location>
</feature>
<dbReference type="PANTHER" id="PTHR32322">
    <property type="entry name" value="INNER MEMBRANE TRANSPORTER"/>
    <property type="match status" value="1"/>
</dbReference>
<comment type="caution">
    <text evidence="8">The sequence shown here is derived from an EMBL/GenBank/DDBJ whole genome shotgun (WGS) entry which is preliminary data.</text>
</comment>
<keyword evidence="3 6" id="KW-0812">Transmembrane</keyword>
<sequence length="312" mass="33200">MVSATIRQNLDLPGKAFGLSSTYVALGVMVLLWGSSWPVTKLALQSVPPLWLATVRFASAAVCLCLYLALRGQLRLPTRQDLPIIASVGLLQMMTFTGLGMVAMVQIDTSRAVLLAYTTPLWCVLVAWLLFRQAPSRLQLTGLSIGMAGVAVVCSPAELDWTRPGTVKGALFLLLAAVSWALVILHVKRHRWVTSPLALAPWQMLLAVVPLAFAAWLSEGWPTAVTLDTRLLQELFFIGPIATSACFVISAEFGRRISTFAMSTVTLGVPLVGTLASCLAFGATVSSLFVVGLGLVVAGVLVSALAVRPGRA</sequence>
<evidence type="ECO:0000256" key="2">
    <source>
        <dbReference type="ARBA" id="ARBA00007362"/>
    </source>
</evidence>
<feature type="transmembrane region" description="Helical" evidence="6">
    <location>
        <begin position="197"/>
        <end position="216"/>
    </location>
</feature>
<dbReference type="Pfam" id="PF00892">
    <property type="entry name" value="EamA"/>
    <property type="match status" value="2"/>
</dbReference>
<evidence type="ECO:0000256" key="3">
    <source>
        <dbReference type="ARBA" id="ARBA00022692"/>
    </source>
</evidence>
<dbReference type="SUPFAM" id="SSF103481">
    <property type="entry name" value="Multidrug resistance efflux transporter EmrE"/>
    <property type="match status" value="1"/>
</dbReference>
<dbReference type="EMBL" id="MTLN01000008">
    <property type="protein sequence ID" value="ONN70732.1"/>
    <property type="molecule type" value="Genomic_DNA"/>
</dbReference>
<proteinExistence type="inferred from homology"/>
<evidence type="ECO:0000259" key="7">
    <source>
        <dbReference type="Pfam" id="PF00892"/>
    </source>
</evidence>
<dbReference type="InterPro" id="IPR000620">
    <property type="entry name" value="EamA_dom"/>
</dbReference>
<gene>
    <name evidence="8" type="ORF">BVL52_17350</name>
</gene>
<dbReference type="PANTHER" id="PTHR32322:SF2">
    <property type="entry name" value="EAMA DOMAIN-CONTAINING PROTEIN"/>
    <property type="match status" value="1"/>
</dbReference>
<feature type="transmembrane region" description="Helical" evidence="6">
    <location>
        <begin position="288"/>
        <end position="307"/>
    </location>
</feature>
<feature type="transmembrane region" description="Helical" evidence="6">
    <location>
        <begin position="113"/>
        <end position="131"/>
    </location>
</feature>
<evidence type="ECO:0000256" key="5">
    <source>
        <dbReference type="ARBA" id="ARBA00023136"/>
    </source>
</evidence>
<feature type="domain" description="EamA" evidence="7">
    <location>
        <begin position="28"/>
        <end position="153"/>
    </location>
</feature>
<keyword evidence="9" id="KW-1185">Reference proteome</keyword>
<dbReference type="Proteomes" id="UP000189310">
    <property type="component" value="Unassembled WGS sequence"/>
</dbReference>
<organism evidence="8 9">
    <name type="scientific">Pseudomonas oryzihabitans</name>
    <dbReference type="NCBI Taxonomy" id="47885"/>
    <lineage>
        <taxon>Bacteria</taxon>
        <taxon>Pseudomonadati</taxon>
        <taxon>Pseudomonadota</taxon>
        <taxon>Gammaproteobacteria</taxon>
        <taxon>Pseudomonadales</taxon>
        <taxon>Pseudomonadaceae</taxon>
        <taxon>Pseudomonas</taxon>
    </lineage>
</organism>
<dbReference type="InterPro" id="IPR050638">
    <property type="entry name" value="AA-Vitamin_Transporters"/>
</dbReference>
<protein>
    <submittedName>
        <fullName evidence="8">EamA family transporter</fullName>
    </submittedName>
</protein>
<feature type="transmembrane region" description="Helical" evidence="6">
    <location>
        <begin position="236"/>
        <end position="253"/>
    </location>
</feature>
<dbReference type="InterPro" id="IPR037185">
    <property type="entry name" value="EmrE-like"/>
</dbReference>
<feature type="transmembrane region" description="Helical" evidence="6">
    <location>
        <begin position="16"/>
        <end position="37"/>
    </location>
</feature>
<comment type="similarity">
    <text evidence="2">Belongs to the EamA transporter family.</text>
</comment>
<name>A0ABX3IQW1_9PSED</name>
<evidence type="ECO:0000256" key="1">
    <source>
        <dbReference type="ARBA" id="ARBA00004141"/>
    </source>
</evidence>
<evidence type="ECO:0000313" key="8">
    <source>
        <dbReference type="EMBL" id="ONN70732.1"/>
    </source>
</evidence>
<accession>A0ABX3IQW1</accession>
<feature type="transmembrane region" description="Helical" evidence="6">
    <location>
        <begin position="260"/>
        <end position="282"/>
    </location>
</feature>
<feature type="transmembrane region" description="Helical" evidence="6">
    <location>
        <begin position="49"/>
        <end position="70"/>
    </location>
</feature>
<feature type="transmembrane region" description="Helical" evidence="6">
    <location>
        <begin position="82"/>
        <end position="107"/>
    </location>
</feature>
<keyword evidence="5 6" id="KW-0472">Membrane</keyword>
<feature type="transmembrane region" description="Helical" evidence="6">
    <location>
        <begin position="138"/>
        <end position="159"/>
    </location>
</feature>
<keyword evidence="4 6" id="KW-1133">Transmembrane helix</keyword>
<evidence type="ECO:0000313" key="9">
    <source>
        <dbReference type="Proteomes" id="UP000189310"/>
    </source>
</evidence>